<dbReference type="RefSeq" id="XP_040712037.1">
    <property type="nucleotide sequence ID" value="XM_040860948.1"/>
</dbReference>
<evidence type="ECO:0000256" key="3">
    <source>
        <dbReference type="ARBA" id="ARBA00022989"/>
    </source>
</evidence>
<dbReference type="AlphaFoldDB" id="A0A1Y2DJN4"/>
<name>A0A1Y2DJN4_9PEZI</name>
<keyword evidence="3 5" id="KW-1133">Transmembrane helix</keyword>
<dbReference type="GO" id="GO:0005886">
    <property type="term" value="C:plasma membrane"/>
    <property type="evidence" value="ECO:0007669"/>
    <property type="project" value="TreeGrafter"/>
</dbReference>
<dbReference type="GeneID" id="63777160"/>
<evidence type="ECO:0008006" key="8">
    <source>
        <dbReference type="Google" id="ProtNLM"/>
    </source>
</evidence>
<organism evidence="6 7">
    <name type="scientific">Pseudomassariella vexata</name>
    <dbReference type="NCBI Taxonomy" id="1141098"/>
    <lineage>
        <taxon>Eukaryota</taxon>
        <taxon>Fungi</taxon>
        <taxon>Dikarya</taxon>
        <taxon>Ascomycota</taxon>
        <taxon>Pezizomycotina</taxon>
        <taxon>Sordariomycetes</taxon>
        <taxon>Xylariomycetidae</taxon>
        <taxon>Amphisphaeriales</taxon>
        <taxon>Pseudomassariaceae</taxon>
        <taxon>Pseudomassariella</taxon>
    </lineage>
</organism>
<keyword evidence="2 5" id="KW-0812">Transmembrane</keyword>
<keyword evidence="7" id="KW-1185">Reference proteome</keyword>
<feature type="transmembrane region" description="Helical" evidence="5">
    <location>
        <begin position="60"/>
        <end position="81"/>
    </location>
</feature>
<dbReference type="GO" id="GO:0022857">
    <property type="term" value="F:transmembrane transporter activity"/>
    <property type="evidence" value="ECO:0007669"/>
    <property type="project" value="TreeGrafter"/>
</dbReference>
<protein>
    <recommendedName>
        <fullName evidence="8">Major facilitator superfamily domain-containing protein</fullName>
    </recommendedName>
</protein>
<sequence>MVLFYLTWPKAEYLPDLERRTWRELDYLGSALLVVSSVLVVFAFQNAGGASTDVWKQARFLAPLIAGVLGWVGLIVWEIWADRRWGDRIAAGFPMRLMRNHVYGATVVNTIFLGFPFIMLVYAFPLRVQIVNGKGALLAGVMLLPMLGASATGSVVAGVINGKKDRVFETLAASSCFVTLGCGLLSTLSSSINVEAKGLGFLVFVGFGFGMSAAGCTMVANLKASIRDHAPSQGIIAQVRILGGSIGIAASAAILGVTLRTQLRGIVNPDQLASLESHPDDFSQIQLDSIRKAYSDAFSEDMRVCAVVAGVAIVLSLGTWSRNRPSVQEILSGHVREEKERRKIVKSPT</sequence>
<keyword evidence="4 5" id="KW-0472">Membrane</keyword>
<proteinExistence type="predicted"/>
<feature type="transmembrane region" description="Helical" evidence="5">
    <location>
        <begin position="198"/>
        <end position="220"/>
    </location>
</feature>
<dbReference type="InterPro" id="IPR036259">
    <property type="entry name" value="MFS_trans_sf"/>
</dbReference>
<dbReference type="Proteomes" id="UP000193689">
    <property type="component" value="Unassembled WGS sequence"/>
</dbReference>
<dbReference type="PANTHER" id="PTHR23501">
    <property type="entry name" value="MAJOR FACILITATOR SUPERFAMILY"/>
    <property type="match status" value="1"/>
</dbReference>
<dbReference type="EMBL" id="MCFJ01000013">
    <property type="protein sequence ID" value="ORY59463.1"/>
    <property type="molecule type" value="Genomic_DNA"/>
</dbReference>
<gene>
    <name evidence="6" type="ORF">BCR38DRAFT_444583</name>
</gene>
<accession>A0A1Y2DJN4</accession>
<feature type="transmembrane region" description="Helical" evidence="5">
    <location>
        <begin position="102"/>
        <end position="124"/>
    </location>
</feature>
<feature type="transmembrane region" description="Helical" evidence="5">
    <location>
        <begin position="171"/>
        <end position="192"/>
    </location>
</feature>
<feature type="transmembrane region" description="Helical" evidence="5">
    <location>
        <begin position="136"/>
        <end position="159"/>
    </location>
</feature>
<evidence type="ECO:0000256" key="1">
    <source>
        <dbReference type="ARBA" id="ARBA00004141"/>
    </source>
</evidence>
<comment type="subcellular location">
    <subcellularLocation>
        <location evidence="1">Membrane</location>
        <topology evidence="1">Multi-pass membrane protein</topology>
    </subcellularLocation>
</comment>
<reference evidence="6 7" key="1">
    <citation type="submission" date="2016-07" db="EMBL/GenBank/DDBJ databases">
        <title>Pervasive Adenine N6-methylation of Active Genes in Fungi.</title>
        <authorList>
            <consortium name="DOE Joint Genome Institute"/>
            <person name="Mondo S.J."/>
            <person name="Dannebaum R.O."/>
            <person name="Kuo R.C."/>
            <person name="Labutti K."/>
            <person name="Haridas S."/>
            <person name="Kuo A."/>
            <person name="Salamov A."/>
            <person name="Ahrendt S.R."/>
            <person name="Lipzen A."/>
            <person name="Sullivan W."/>
            <person name="Andreopoulos W.B."/>
            <person name="Clum A."/>
            <person name="Lindquist E."/>
            <person name="Daum C."/>
            <person name="Ramamoorthy G.K."/>
            <person name="Gryganskyi A."/>
            <person name="Culley D."/>
            <person name="Magnuson J.K."/>
            <person name="James T.Y."/>
            <person name="O'Malley M.A."/>
            <person name="Stajich J.E."/>
            <person name="Spatafora J.W."/>
            <person name="Visel A."/>
            <person name="Grigoriev I.V."/>
        </authorList>
    </citation>
    <scope>NUCLEOTIDE SEQUENCE [LARGE SCALE GENOMIC DNA]</scope>
    <source>
        <strain evidence="6 7">CBS 129021</strain>
    </source>
</reference>
<evidence type="ECO:0000256" key="5">
    <source>
        <dbReference type="SAM" id="Phobius"/>
    </source>
</evidence>
<comment type="caution">
    <text evidence="6">The sequence shown here is derived from an EMBL/GenBank/DDBJ whole genome shotgun (WGS) entry which is preliminary data.</text>
</comment>
<evidence type="ECO:0000256" key="2">
    <source>
        <dbReference type="ARBA" id="ARBA00022692"/>
    </source>
</evidence>
<feature type="transmembrane region" description="Helical" evidence="5">
    <location>
        <begin position="241"/>
        <end position="259"/>
    </location>
</feature>
<feature type="transmembrane region" description="Helical" evidence="5">
    <location>
        <begin position="27"/>
        <end position="48"/>
    </location>
</feature>
<evidence type="ECO:0000313" key="7">
    <source>
        <dbReference type="Proteomes" id="UP000193689"/>
    </source>
</evidence>
<dbReference type="OrthoDB" id="440553at2759"/>
<evidence type="ECO:0000256" key="4">
    <source>
        <dbReference type="ARBA" id="ARBA00023136"/>
    </source>
</evidence>
<dbReference type="InParanoid" id="A0A1Y2DJN4"/>
<dbReference type="SUPFAM" id="SSF103473">
    <property type="entry name" value="MFS general substrate transporter"/>
    <property type="match status" value="1"/>
</dbReference>
<dbReference type="PANTHER" id="PTHR23501:SF43">
    <property type="entry name" value="MULTIDRUG TRANSPORTER, PUTATIVE (AFU_ORTHOLOGUE AFUA_6G03040)-RELATED"/>
    <property type="match status" value="1"/>
</dbReference>
<evidence type="ECO:0000313" key="6">
    <source>
        <dbReference type="EMBL" id="ORY59463.1"/>
    </source>
</evidence>